<proteinExistence type="inferred from homology"/>
<reference evidence="11" key="1">
    <citation type="submission" date="2023-08" db="EMBL/GenBank/DDBJ databases">
        <title>Chromosome-level Genome Assembly of mud carp (Cirrhinus molitorella).</title>
        <authorList>
            <person name="Liu H."/>
        </authorList>
    </citation>
    <scope>NUCLEOTIDE SEQUENCE</scope>
    <source>
        <strain evidence="11">Prfri</strain>
        <tissue evidence="11">Muscle</tissue>
    </source>
</reference>
<dbReference type="Proteomes" id="UP001187343">
    <property type="component" value="Unassembled WGS sequence"/>
</dbReference>
<dbReference type="InterPro" id="IPR013087">
    <property type="entry name" value="Znf_C2H2_type"/>
</dbReference>
<name>A0AA88PFW5_9TELE</name>
<evidence type="ECO:0000256" key="8">
    <source>
        <dbReference type="ARBA" id="ARBA00023125"/>
    </source>
</evidence>
<dbReference type="PROSITE" id="PS50157">
    <property type="entry name" value="ZINC_FINGER_C2H2_2"/>
    <property type="match status" value="9"/>
</dbReference>
<evidence type="ECO:0000313" key="11">
    <source>
        <dbReference type="EMBL" id="KAK2885239.1"/>
    </source>
</evidence>
<evidence type="ECO:0000256" key="4">
    <source>
        <dbReference type="ARBA" id="ARBA00022737"/>
    </source>
</evidence>
<keyword evidence="10" id="KW-0539">Nucleus</keyword>
<comment type="similarity">
    <text evidence="2">Belongs to the krueppel C2H2-type zinc-finger protein family.</text>
</comment>
<dbReference type="GO" id="GO:0005634">
    <property type="term" value="C:nucleus"/>
    <property type="evidence" value="ECO:0007669"/>
    <property type="project" value="UniProtKB-SubCell"/>
</dbReference>
<dbReference type="FunFam" id="3.30.160.60:FF:000660">
    <property type="entry name" value="zinc finger protein 64 isoform X1"/>
    <property type="match status" value="1"/>
</dbReference>
<keyword evidence="12" id="KW-1185">Reference proteome</keyword>
<evidence type="ECO:0000256" key="7">
    <source>
        <dbReference type="ARBA" id="ARBA00023015"/>
    </source>
</evidence>
<evidence type="ECO:0000256" key="6">
    <source>
        <dbReference type="ARBA" id="ARBA00022833"/>
    </source>
</evidence>
<keyword evidence="5" id="KW-0863">Zinc-finger</keyword>
<evidence type="ECO:0000313" key="12">
    <source>
        <dbReference type="Proteomes" id="UP001187343"/>
    </source>
</evidence>
<dbReference type="Pfam" id="PF00096">
    <property type="entry name" value="zf-C2H2"/>
    <property type="match status" value="5"/>
</dbReference>
<organism evidence="11 12">
    <name type="scientific">Cirrhinus molitorella</name>
    <name type="common">mud carp</name>
    <dbReference type="NCBI Taxonomy" id="172907"/>
    <lineage>
        <taxon>Eukaryota</taxon>
        <taxon>Metazoa</taxon>
        <taxon>Chordata</taxon>
        <taxon>Craniata</taxon>
        <taxon>Vertebrata</taxon>
        <taxon>Euteleostomi</taxon>
        <taxon>Actinopterygii</taxon>
        <taxon>Neopterygii</taxon>
        <taxon>Teleostei</taxon>
        <taxon>Ostariophysi</taxon>
        <taxon>Cypriniformes</taxon>
        <taxon>Cyprinidae</taxon>
        <taxon>Labeoninae</taxon>
        <taxon>Labeonini</taxon>
        <taxon>Cirrhinus</taxon>
    </lineage>
</organism>
<dbReference type="FunFam" id="3.30.160.60:FF:000839">
    <property type="entry name" value="Zinc finger protein 691"/>
    <property type="match status" value="1"/>
</dbReference>
<dbReference type="InterPro" id="IPR050688">
    <property type="entry name" value="Zinc_finger/UBP_domain"/>
</dbReference>
<gene>
    <name evidence="11" type="ORF">Q8A67_016076</name>
</gene>
<dbReference type="FunFam" id="3.30.160.60:FF:000223">
    <property type="entry name" value="zinc finger protein 64 isoform X1"/>
    <property type="match status" value="1"/>
</dbReference>
<comment type="subcellular location">
    <subcellularLocation>
        <location evidence="1">Nucleus</location>
    </subcellularLocation>
</comment>
<dbReference type="FunFam" id="3.30.160.60:FF:000669">
    <property type="entry name" value="zinc finger protein 64 isoform X1"/>
    <property type="match status" value="1"/>
</dbReference>
<keyword evidence="9" id="KW-0804">Transcription</keyword>
<dbReference type="PANTHER" id="PTHR24403:SF43">
    <property type="entry name" value="ZINC FINGER PROTEIN 64"/>
    <property type="match status" value="1"/>
</dbReference>
<dbReference type="PANTHER" id="PTHR24403">
    <property type="entry name" value="ZINC FINGER PROTEIN"/>
    <property type="match status" value="1"/>
</dbReference>
<evidence type="ECO:0000256" key="9">
    <source>
        <dbReference type="ARBA" id="ARBA00023163"/>
    </source>
</evidence>
<keyword evidence="3" id="KW-0479">Metal-binding</keyword>
<keyword evidence="7" id="KW-0805">Transcription regulation</keyword>
<dbReference type="GO" id="GO:0008270">
    <property type="term" value="F:zinc ion binding"/>
    <property type="evidence" value="ECO:0007669"/>
    <property type="project" value="UniProtKB-KW"/>
</dbReference>
<comment type="caution">
    <text evidence="11">The sequence shown here is derived from an EMBL/GenBank/DDBJ whole genome shotgun (WGS) entry which is preliminary data.</text>
</comment>
<evidence type="ECO:0000256" key="5">
    <source>
        <dbReference type="ARBA" id="ARBA00022771"/>
    </source>
</evidence>
<dbReference type="FunFam" id="3.30.160.60:FF:000412">
    <property type="entry name" value="zinc finger protein 64 isoform X1"/>
    <property type="match status" value="1"/>
</dbReference>
<dbReference type="InterPro" id="IPR036236">
    <property type="entry name" value="Znf_C2H2_sf"/>
</dbReference>
<dbReference type="EMBL" id="JAUYZG010000016">
    <property type="protein sequence ID" value="KAK2885239.1"/>
    <property type="molecule type" value="Genomic_DNA"/>
</dbReference>
<dbReference type="Pfam" id="PF13912">
    <property type="entry name" value="zf-C2H2_6"/>
    <property type="match status" value="1"/>
</dbReference>
<keyword evidence="6" id="KW-0862">Zinc</keyword>
<evidence type="ECO:0000256" key="1">
    <source>
        <dbReference type="ARBA" id="ARBA00004123"/>
    </source>
</evidence>
<dbReference type="PROSITE" id="PS00028">
    <property type="entry name" value="ZINC_FINGER_C2H2_1"/>
    <property type="match status" value="6"/>
</dbReference>
<dbReference type="Gene3D" id="3.30.160.60">
    <property type="entry name" value="Classic Zinc Finger"/>
    <property type="match status" value="8"/>
</dbReference>
<dbReference type="GO" id="GO:0003677">
    <property type="term" value="F:DNA binding"/>
    <property type="evidence" value="ECO:0007669"/>
    <property type="project" value="UniProtKB-KW"/>
</dbReference>
<keyword evidence="8" id="KW-0238">DNA-binding</keyword>
<dbReference type="AlphaFoldDB" id="A0AA88PFW5"/>
<accession>A0AA88PFW5</accession>
<protein>
    <submittedName>
        <fullName evidence="11">Uncharacterized protein</fullName>
    </submittedName>
</protein>
<evidence type="ECO:0000256" key="3">
    <source>
        <dbReference type="ARBA" id="ARBA00022723"/>
    </source>
</evidence>
<dbReference type="FunFam" id="3.30.160.60:FF:002037">
    <property type="entry name" value="zinc finger protein 64 isoform X3"/>
    <property type="match status" value="1"/>
</dbReference>
<dbReference type="FunFam" id="3.30.160.60:FF:000130">
    <property type="entry name" value="Spalt-like transcription factor 4"/>
    <property type="match status" value="1"/>
</dbReference>
<sequence>MATFNGEGVNHLLVEVSPDIHICGFCKQQYNNVEHFFTHKQSCCQIPSTHISGRNAGPSESFQTCLPKVKKTLTKAQKKTSKKLKPALSQKRHICTFSGCTFKTQYGQKDMERHILTHTGERPFECELCHKRFSRRDKLNLHSRLHTGEKPHKCKYCSYAAADSSSLKKHLRIHYDERPFKCQICPYASRNSSQLTVHLRSHTGDAPFQCNQCDAKFKINSDLKRHSRVHSGEKPYKCDLCEYRCAMKANLKSHVQLKHSASDSFPCLKCDFRCSTKAALRLHSRQHQPAQPLQCGECSYSCSSKGALKIHERVHSDERPFKCEHCSFASKQRSNLLIHKRKCHADKPEKQGKSGIAEEAPKPLSSRYRARLEAARAFRCDLCEASFVREDSLRSHKRQHTQQTQTSVASDAHSSYSATHLKIIMAPSIGPEATFIQASSGKATAVLLAPEDHSVLLNPVIQHVNMLAPETVLLAQIDSADAASQTSTQNFIACSASASDATHTFITSCSDLESLHKLIQEGGTEVTVMTETNPAINATKEPLNIDGCSSQDASKHPEETLDMGPPEAILVQSLPLTISTQDQQANKYHLSPQHLFSDSSTVDISDS</sequence>
<evidence type="ECO:0000256" key="10">
    <source>
        <dbReference type="ARBA" id="ARBA00023242"/>
    </source>
</evidence>
<dbReference type="SUPFAM" id="SSF57667">
    <property type="entry name" value="beta-beta-alpha zinc fingers"/>
    <property type="match status" value="7"/>
</dbReference>
<dbReference type="GO" id="GO:0045944">
    <property type="term" value="P:positive regulation of transcription by RNA polymerase II"/>
    <property type="evidence" value="ECO:0007669"/>
    <property type="project" value="TreeGrafter"/>
</dbReference>
<keyword evidence="4" id="KW-0677">Repeat</keyword>
<evidence type="ECO:0000256" key="2">
    <source>
        <dbReference type="ARBA" id="ARBA00006991"/>
    </source>
</evidence>
<dbReference type="SMART" id="SM00355">
    <property type="entry name" value="ZnF_C2H2"/>
    <property type="match status" value="11"/>
</dbReference>